<sequence length="215" mass="23656">MRIRLLLTCLTLLGGGGGGGGGGGIFVSGQWPICYDHAVPNGCMDRDANTGAELPGKVAVQGACYYSDPWTENSTFPWLGNQNDTTKTLPLCSNELRRAFDLRTSQVNTDCDYKSFLAVQRCGNCWVSICNFHNALTWKNAGGQYMCMMDLFIRRMECYSSWYSKYCGVKQDGSPFISADKNGLYDICSGGSRVSVSATLTFLFMILMVTRLQSL</sequence>
<reference evidence="4" key="2">
    <citation type="submission" date="2012-11" db="EMBL/GenBank/DDBJ databases">
        <authorList>
            <person name="Kuo A."/>
            <person name="Curtis B.A."/>
            <person name="Tanifuji G."/>
            <person name="Burki F."/>
            <person name="Gruber A."/>
            <person name="Irimia M."/>
            <person name="Maruyama S."/>
            <person name="Arias M.C."/>
            <person name="Ball S.G."/>
            <person name="Gile G.H."/>
            <person name="Hirakawa Y."/>
            <person name="Hopkins J.F."/>
            <person name="Rensing S.A."/>
            <person name="Schmutz J."/>
            <person name="Symeonidi A."/>
            <person name="Elias M."/>
            <person name="Eveleigh R.J."/>
            <person name="Herman E.K."/>
            <person name="Klute M.J."/>
            <person name="Nakayama T."/>
            <person name="Obornik M."/>
            <person name="Reyes-Prieto A."/>
            <person name="Armbrust E.V."/>
            <person name="Aves S.J."/>
            <person name="Beiko R.G."/>
            <person name="Coutinho P."/>
            <person name="Dacks J.B."/>
            <person name="Durnford D.G."/>
            <person name="Fast N.M."/>
            <person name="Green B.R."/>
            <person name="Grisdale C."/>
            <person name="Hempe F."/>
            <person name="Henrissat B."/>
            <person name="Hoppner M.P."/>
            <person name="Ishida K.-I."/>
            <person name="Kim E."/>
            <person name="Koreny L."/>
            <person name="Kroth P.G."/>
            <person name="Liu Y."/>
            <person name="Malik S.-B."/>
            <person name="Maier U.G."/>
            <person name="McRose D."/>
            <person name="Mock T."/>
            <person name="Neilson J.A."/>
            <person name="Onodera N.T."/>
            <person name="Poole A.M."/>
            <person name="Pritham E.J."/>
            <person name="Richards T.A."/>
            <person name="Rocap G."/>
            <person name="Roy S.W."/>
            <person name="Sarai C."/>
            <person name="Schaack S."/>
            <person name="Shirato S."/>
            <person name="Slamovits C.H."/>
            <person name="Spencer D.F."/>
            <person name="Suzuki S."/>
            <person name="Worden A.Z."/>
            <person name="Zauner S."/>
            <person name="Barry K."/>
            <person name="Bell C."/>
            <person name="Bharti A.K."/>
            <person name="Crow J.A."/>
            <person name="Grimwood J."/>
            <person name="Kramer R."/>
            <person name="Lindquist E."/>
            <person name="Lucas S."/>
            <person name="Salamov A."/>
            <person name="McFadden G.I."/>
            <person name="Lane C.E."/>
            <person name="Keeling P.J."/>
            <person name="Gray M.W."/>
            <person name="Grigoriev I.V."/>
            <person name="Archibald J.M."/>
        </authorList>
    </citation>
    <scope>NUCLEOTIDE SEQUENCE</scope>
    <source>
        <strain evidence="4">CCMP2712</strain>
    </source>
</reference>
<dbReference type="KEGG" id="gtt:GUITHDRAFT_133596"/>
<accession>L1JW11</accession>
<evidence type="ECO:0000313" key="4">
    <source>
        <dbReference type="Proteomes" id="UP000011087"/>
    </source>
</evidence>
<evidence type="ECO:0000256" key="1">
    <source>
        <dbReference type="SAM" id="SignalP"/>
    </source>
</evidence>
<feature type="signal peptide" evidence="1">
    <location>
        <begin position="1"/>
        <end position="18"/>
    </location>
</feature>
<protein>
    <recommendedName>
        <fullName evidence="5">Folate receptor-like domain-containing protein</fullName>
    </recommendedName>
</protein>
<dbReference type="EnsemblProtists" id="EKX52519">
    <property type="protein sequence ID" value="EKX52519"/>
    <property type="gene ID" value="GUITHDRAFT_133596"/>
</dbReference>
<feature type="chain" id="PRO_5008771820" description="Folate receptor-like domain-containing protein" evidence="1">
    <location>
        <begin position="19"/>
        <end position="215"/>
    </location>
</feature>
<dbReference type="AlphaFoldDB" id="L1JW11"/>
<keyword evidence="1" id="KW-0732">Signal</keyword>
<gene>
    <name evidence="2" type="ORF">GUITHDRAFT_133596</name>
</gene>
<reference evidence="2 4" key="1">
    <citation type="journal article" date="2012" name="Nature">
        <title>Algal genomes reveal evolutionary mosaicism and the fate of nucleomorphs.</title>
        <authorList>
            <consortium name="DOE Joint Genome Institute"/>
            <person name="Curtis B.A."/>
            <person name="Tanifuji G."/>
            <person name="Burki F."/>
            <person name="Gruber A."/>
            <person name="Irimia M."/>
            <person name="Maruyama S."/>
            <person name="Arias M.C."/>
            <person name="Ball S.G."/>
            <person name="Gile G.H."/>
            <person name="Hirakawa Y."/>
            <person name="Hopkins J.F."/>
            <person name="Kuo A."/>
            <person name="Rensing S.A."/>
            <person name="Schmutz J."/>
            <person name="Symeonidi A."/>
            <person name="Elias M."/>
            <person name="Eveleigh R.J."/>
            <person name="Herman E.K."/>
            <person name="Klute M.J."/>
            <person name="Nakayama T."/>
            <person name="Obornik M."/>
            <person name="Reyes-Prieto A."/>
            <person name="Armbrust E.V."/>
            <person name="Aves S.J."/>
            <person name="Beiko R.G."/>
            <person name="Coutinho P."/>
            <person name="Dacks J.B."/>
            <person name="Durnford D.G."/>
            <person name="Fast N.M."/>
            <person name="Green B.R."/>
            <person name="Grisdale C.J."/>
            <person name="Hempel F."/>
            <person name="Henrissat B."/>
            <person name="Hoppner M.P."/>
            <person name="Ishida K."/>
            <person name="Kim E."/>
            <person name="Koreny L."/>
            <person name="Kroth P.G."/>
            <person name="Liu Y."/>
            <person name="Malik S.B."/>
            <person name="Maier U.G."/>
            <person name="McRose D."/>
            <person name="Mock T."/>
            <person name="Neilson J.A."/>
            <person name="Onodera N.T."/>
            <person name="Poole A.M."/>
            <person name="Pritham E.J."/>
            <person name="Richards T.A."/>
            <person name="Rocap G."/>
            <person name="Roy S.W."/>
            <person name="Sarai C."/>
            <person name="Schaack S."/>
            <person name="Shirato S."/>
            <person name="Slamovits C.H."/>
            <person name="Spencer D.F."/>
            <person name="Suzuki S."/>
            <person name="Worden A.Z."/>
            <person name="Zauner S."/>
            <person name="Barry K."/>
            <person name="Bell C."/>
            <person name="Bharti A.K."/>
            <person name="Crow J.A."/>
            <person name="Grimwood J."/>
            <person name="Kramer R."/>
            <person name="Lindquist E."/>
            <person name="Lucas S."/>
            <person name="Salamov A."/>
            <person name="McFadden G.I."/>
            <person name="Lane C.E."/>
            <person name="Keeling P.J."/>
            <person name="Gray M.W."/>
            <person name="Grigoriev I.V."/>
            <person name="Archibald J.M."/>
        </authorList>
    </citation>
    <scope>NUCLEOTIDE SEQUENCE</scope>
    <source>
        <strain evidence="2 4">CCMP2712</strain>
    </source>
</reference>
<dbReference type="Proteomes" id="UP000011087">
    <property type="component" value="Unassembled WGS sequence"/>
</dbReference>
<proteinExistence type="predicted"/>
<evidence type="ECO:0008006" key="5">
    <source>
        <dbReference type="Google" id="ProtNLM"/>
    </source>
</evidence>
<dbReference type="GeneID" id="17309197"/>
<dbReference type="RefSeq" id="XP_005839499.1">
    <property type="nucleotide sequence ID" value="XM_005839442.1"/>
</dbReference>
<dbReference type="HOGENOM" id="CLU_1285446_0_0_1"/>
<name>L1JW11_GUITC</name>
<evidence type="ECO:0000313" key="2">
    <source>
        <dbReference type="EMBL" id="EKX52519.1"/>
    </source>
</evidence>
<keyword evidence="4" id="KW-1185">Reference proteome</keyword>
<reference evidence="3" key="3">
    <citation type="submission" date="2015-06" db="UniProtKB">
        <authorList>
            <consortium name="EnsemblProtists"/>
        </authorList>
    </citation>
    <scope>IDENTIFICATION</scope>
</reference>
<organism evidence="2">
    <name type="scientific">Guillardia theta (strain CCMP2712)</name>
    <name type="common">Cryptophyte</name>
    <dbReference type="NCBI Taxonomy" id="905079"/>
    <lineage>
        <taxon>Eukaryota</taxon>
        <taxon>Cryptophyceae</taxon>
        <taxon>Pyrenomonadales</taxon>
        <taxon>Geminigeraceae</taxon>
        <taxon>Guillardia</taxon>
    </lineage>
</organism>
<dbReference type="EMBL" id="JH992972">
    <property type="protein sequence ID" value="EKX52519.1"/>
    <property type="molecule type" value="Genomic_DNA"/>
</dbReference>
<evidence type="ECO:0000313" key="3">
    <source>
        <dbReference type="EnsemblProtists" id="EKX52519"/>
    </source>
</evidence>
<dbReference type="PaxDb" id="55529-EKX52519"/>